<dbReference type="GO" id="GO:0004842">
    <property type="term" value="F:ubiquitin-protein transferase activity"/>
    <property type="evidence" value="ECO:0007669"/>
    <property type="project" value="TreeGrafter"/>
</dbReference>
<evidence type="ECO:0000256" key="3">
    <source>
        <dbReference type="PROSITE-ProRule" id="PRU00023"/>
    </source>
</evidence>
<keyword evidence="2 3" id="KW-0040">ANK repeat</keyword>
<dbReference type="GO" id="GO:0085020">
    <property type="term" value="P:protein K6-linked ubiquitination"/>
    <property type="evidence" value="ECO:0007669"/>
    <property type="project" value="TreeGrafter"/>
</dbReference>
<feature type="repeat" description="ANK" evidence="3">
    <location>
        <begin position="46"/>
        <end position="78"/>
    </location>
</feature>
<dbReference type="AlphaFoldDB" id="A0A8K0SGQ8"/>
<name>A0A8K0SGQ8_9HYPO</name>
<evidence type="ECO:0000313" key="4">
    <source>
        <dbReference type="EMBL" id="KAH7308913.1"/>
    </source>
</evidence>
<protein>
    <submittedName>
        <fullName evidence="4">Ankyrin repeat-containing domain protein</fullName>
    </submittedName>
</protein>
<evidence type="ECO:0000256" key="1">
    <source>
        <dbReference type="ARBA" id="ARBA00022737"/>
    </source>
</evidence>
<dbReference type="SMART" id="SM00248">
    <property type="entry name" value="ANK"/>
    <property type="match status" value="3"/>
</dbReference>
<dbReference type="Gene3D" id="1.25.40.20">
    <property type="entry name" value="Ankyrin repeat-containing domain"/>
    <property type="match status" value="2"/>
</dbReference>
<dbReference type="EMBL" id="JAGPNK010000014">
    <property type="protein sequence ID" value="KAH7308913.1"/>
    <property type="molecule type" value="Genomic_DNA"/>
</dbReference>
<dbReference type="Pfam" id="PF12796">
    <property type="entry name" value="Ank_2"/>
    <property type="match status" value="2"/>
</dbReference>
<dbReference type="PROSITE" id="PS50088">
    <property type="entry name" value="ANK_REPEAT"/>
    <property type="match status" value="3"/>
</dbReference>
<dbReference type="PANTHER" id="PTHR24171:SF8">
    <property type="entry name" value="BRCA1-ASSOCIATED RING DOMAIN PROTEIN 1"/>
    <property type="match status" value="1"/>
</dbReference>
<keyword evidence="5" id="KW-1185">Reference proteome</keyword>
<sequence>MIYWKTTGIRTAGRFTDLMVASHFGHNAVVKQLLENGAELEAKDEDGRTPLVEAIEGQHVATVQRLLETGAKVDYHFEVRIDRRYTPLSRAAEKGDEKIVELLLKHNAQPDLKDKSGLTPLARAKMEGNVAVANRLEKERTVTSRLEKVLY</sequence>
<reference evidence="4" key="1">
    <citation type="journal article" date="2021" name="Nat. Commun.">
        <title>Genetic determinants of endophytism in the Arabidopsis root mycobiome.</title>
        <authorList>
            <person name="Mesny F."/>
            <person name="Miyauchi S."/>
            <person name="Thiergart T."/>
            <person name="Pickel B."/>
            <person name="Atanasova L."/>
            <person name="Karlsson M."/>
            <person name="Huettel B."/>
            <person name="Barry K.W."/>
            <person name="Haridas S."/>
            <person name="Chen C."/>
            <person name="Bauer D."/>
            <person name="Andreopoulos W."/>
            <person name="Pangilinan J."/>
            <person name="LaButti K."/>
            <person name="Riley R."/>
            <person name="Lipzen A."/>
            <person name="Clum A."/>
            <person name="Drula E."/>
            <person name="Henrissat B."/>
            <person name="Kohler A."/>
            <person name="Grigoriev I.V."/>
            <person name="Martin F.M."/>
            <person name="Hacquard S."/>
        </authorList>
    </citation>
    <scope>NUCLEOTIDE SEQUENCE</scope>
    <source>
        <strain evidence="4">MPI-CAGE-CH-0235</strain>
    </source>
</reference>
<evidence type="ECO:0000256" key="2">
    <source>
        <dbReference type="ARBA" id="ARBA00023043"/>
    </source>
</evidence>
<keyword evidence="1" id="KW-0677">Repeat</keyword>
<proteinExistence type="predicted"/>
<dbReference type="Proteomes" id="UP000813444">
    <property type="component" value="Unassembled WGS sequence"/>
</dbReference>
<comment type="caution">
    <text evidence="4">The sequence shown here is derived from an EMBL/GenBank/DDBJ whole genome shotgun (WGS) entry which is preliminary data.</text>
</comment>
<dbReference type="InterPro" id="IPR002110">
    <property type="entry name" value="Ankyrin_rpt"/>
</dbReference>
<dbReference type="PROSITE" id="PS50297">
    <property type="entry name" value="ANK_REP_REGION"/>
    <property type="match status" value="3"/>
</dbReference>
<accession>A0A8K0SGQ8</accession>
<dbReference type="InterPro" id="IPR036770">
    <property type="entry name" value="Ankyrin_rpt-contain_sf"/>
</dbReference>
<evidence type="ECO:0000313" key="5">
    <source>
        <dbReference type="Proteomes" id="UP000813444"/>
    </source>
</evidence>
<dbReference type="OrthoDB" id="341259at2759"/>
<dbReference type="PANTHER" id="PTHR24171">
    <property type="entry name" value="ANKYRIN REPEAT DOMAIN-CONTAINING PROTEIN 39-RELATED"/>
    <property type="match status" value="1"/>
</dbReference>
<gene>
    <name evidence="4" type="ORF">B0I35DRAFT_412793</name>
</gene>
<dbReference type="SUPFAM" id="SSF48403">
    <property type="entry name" value="Ankyrin repeat"/>
    <property type="match status" value="1"/>
</dbReference>
<feature type="repeat" description="ANK" evidence="3">
    <location>
        <begin position="13"/>
        <end position="45"/>
    </location>
</feature>
<feature type="repeat" description="ANK" evidence="3">
    <location>
        <begin position="83"/>
        <end position="115"/>
    </location>
</feature>
<organism evidence="4 5">
    <name type="scientific">Stachybotrys elegans</name>
    <dbReference type="NCBI Taxonomy" id="80388"/>
    <lineage>
        <taxon>Eukaryota</taxon>
        <taxon>Fungi</taxon>
        <taxon>Dikarya</taxon>
        <taxon>Ascomycota</taxon>
        <taxon>Pezizomycotina</taxon>
        <taxon>Sordariomycetes</taxon>
        <taxon>Hypocreomycetidae</taxon>
        <taxon>Hypocreales</taxon>
        <taxon>Stachybotryaceae</taxon>
        <taxon>Stachybotrys</taxon>
    </lineage>
</organism>